<protein>
    <submittedName>
        <fullName evidence="2">Uncharacterized protein</fullName>
    </submittedName>
</protein>
<feature type="compositionally biased region" description="Polar residues" evidence="1">
    <location>
        <begin position="612"/>
        <end position="646"/>
    </location>
</feature>
<dbReference type="AlphaFoldDB" id="A0A6A5UZ28"/>
<feature type="region of interest" description="Disordered" evidence="1">
    <location>
        <begin position="668"/>
        <end position="688"/>
    </location>
</feature>
<feature type="compositionally biased region" description="Low complexity" evidence="1">
    <location>
        <begin position="461"/>
        <end position="473"/>
    </location>
</feature>
<evidence type="ECO:0000313" key="3">
    <source>
        <dbReference type="Proteomes" id="UP000800036"/>
    </source>
</evidence>
<feature type="region of interest" description="Disordered" evidence="1">
    <location>
        <begin position="149"/>
        <end position="213"/>
    </location>
</feature>
<proteinExistence type="predicted"/>
<reference evidence="2" key="1">
    <citation type="journal article" date="2020" name="Stud. Mycol.">
        <title>101 Dothideomycetes genomes: a test case for predicting lifestyles and emergence of pathogens.</title>
        <authorList>
            <person name="Haridas S."/>
            <person name="Albert R."/>
            <person name="Binder M."/>
            <person name="Bloem J."/>
            <person name="Labutti K."/>
            <person name="Salamov A."/>
            <person name="Andreopoulos B."/>
            <person name="Baker S."/>
            <person name="Barry K."/>
            <person name="Bills G."/>
            <person name="Bluhm B."/>
            <person name="Cannon C."/>
            <person name="Castanera R."/>
            <person name="Culley D."/>
            <person name="Daum C."/>
            <person name="Ezra D."/>
            <person name="Gonzalez J."/>
            <person name="Henrissat B."/>
            <person name="Kuo A."/>
            <person name="Liang C."/>
            <person name="Lipzen A."/>
            <person name="Lutzoni F."/>
            <person name="Magnuson J."/>
            <person name="Mondo S."/>
            <person name="Nolan M."/>
            <person name="Ohm R."/>
            <person name="Pangilinan J."/>
            <person name="Park H.-J."/>
            <person name="Ramirez L."/>
            <person name="Alfaro M."/>
            <person name="Sun H."/>
            <person name="Tritt A."/>
            <person name="Yoshinaga Y."/>
            <person name="Zwiers L.-H."/>
            <person name="Turgeon B."/>
            <person name="Goodwin S."/>
            <person name="Spatafora J."/>
            <person name="Crous P."/>
            <person name="Grigoriev I."/>
        </authorList>
    </citation>
    <scope>NUCLEOTIDE SEQUENCE</scope>
    <source>
        <strain evidence="2">CBS 107.79</strain>
    </source>
</reference>
<evidence type="ECO:0000313" key="2">
    <source>
        <dbReference type="EMBL" id="KAF1970065.1"/>
    </source>
</evidence>
<feature type="compositionally biased region" description="Polar residues" evidence="1">
    <location>
        <begin position="437"/>
        <end position="447"/>
    </location>
</feature>
<keyword evidence="3" id="KW-1185">Reference proteome</keyword>
<feature type="compositionally biased region" description="Low complexity" evidence="1">
    <location>
        <begin position="322"/>
        <end position="333"/>
    </location>
</feature>
<feature type="compositionally biased region" description="Polar residues" evidence="1">
    <location>
        <begin position="362"/>
        <end position="371"/>
    </location>
</feature>
<name>A0A6A5UZ28_9PLEO</name>
<accession>A0A6A5UZ28</accession>
<feature type="compositionally biased region" description="Polar residues" evidence="1">
    <location>
        <begin position="504"/>
        <end position="518"/>
    </location>
</feature>
<feature type="compositionally biased region" description="Polar residues" evidence="1">
    <location>
        <begin position="113"/>
        <end position="133"/>
    </location>
</feature>
<feature type="compositionally biased region" description="Low complexity" evidence="1">
    <location>
        <begin position="595"/>
        <end position="611"/>
    </location>
</feature>
<gene>
    <name evidence="2" type="ORF">BU23DRAFT_557224</name>
</gene>
<feature type="compositionally biased region" description="Acidic residues" evidence="1">
    <location>
        <begin position="36"/>
        <end position="51"/>
    </location>
</feature>
<feature type="region of interest" description="Disordered" evidence="1">
    <location>
        <begin position="499"/>
        <end position="650"/>
    </location>
</feature>
<feature type="region of interest" description="Disordered" evidence="1">
    <location>
        <begin position="317"/>
        <end position="484"/>
    </location>
</feature>
<feature type="compositionally biased region" description="Basic and acidic residues" evidence="1">
    <location>
        <begin position="52"/>
        <end position="88"/>
    </location>
</feature>
<dbReference type="Proteomes" id="UP000800036">
    <property type="component" value="Unassembled WGS sequence"/>
</dbReference>
<dbReference type="OrthoDB" id="3786084at2759"/>
<evidence type="ECO:0000256" key="1">
    <source>
        <dbReference type="SAM" id="MobiDB-lite"/>
    </source>
</evidence>
<feature type="compositionally biased region" description="Polar residues" evidence="1">
    <location>
        <begin position="531"/>
        <end position="594"/>
    </location>
</feature>
<feature type="compositionally biased region" description="Basic and acidic residues" evidence="1">
    <location>
        <begin position="372"/>
        <end position="382"/>
    </location>
</feature>
<sequence>MVVTTRRTRATANASPLKAGLPEKPKRRVKRKTPAPEEEVAPEPTQEEGPEEGPKEVSGDGDAPSHIDDDRKEAMELLRLADQKRKENLPLTKITVRPVEPLPAAMTPARAAPQTTPSTPRTNGNASPAATPQTESFFGRVFSSLKSSIFSTPKPARSPTNTNTTTAVSAAKPSTPLAEPVIGELTMTLQPSPTPVGQDRGSSKVRPSWHRKERAAIARNVVKSVQDPAEQERAKEWAERTLRQLFQGTTAATGEKRKRLEDGMTYGDLNHINSKPWKAAASSFGLDDELLDHVDDTPDQPAPMWAVLEHMRIEMQERKNGSAQDDASSPPAAKKQKTATSPDVTVRSLNQTPTPLDRTRSPFFNSGGRTTSLRDLHPRSCLDRGSSPENNNIFRRSQQQHASEQNSPPAPFPTSFSVPDDSDDDEDINDASADDTPTANRDATWTQSPPPAPVMTHAELPTSVGPTPSVPSVEGHLVSTPTVDRVDDRVEAQRAKVLKFTPHKPSNLSHMSKPSPSIRSDAGIESPTPPNFLSVTSGNAAPSVQTAGGTNGTSLFQNKTMSNGPSSFQTKSFGNGASPFQSDSPSNGASPLQTNSFGNGSSFQGNGLSNGRSSFPSSSISNGTPSFKTSAMTNGASPFQGKNTSSDDTELKIKGASKGFSDFKSAGTSLALPDFGSPPPDADHLDLPSDVQADLDAYAQSDELQAMLKTMNEAWGPLVLEFDDEL</sequence>
<feature type="region of interest" description="Disordered" evidence="1">
    <location>
        <begin position="1"/>
        <end position="133"/>
    </location>
</feature>
<dbReference type="EMBL" id="ML976704">
    <property type="protein sequence ID" value="KAF1970065.1"/>
    <property type="molecule type" value="Genomic_DNA"/>
</dbReference>
<organism evidence="2 3">
    <name type="scientific">Bimuria novae-zelandiae CBS 107.79</name>
    <dbReference type="NCBI Taxonomy" id="1447943"/>
    <lineage>
        <taxon>Eukaryota</taxon>
        <taxon>Fungi</taxon>
        <taxon>Dikarya</taxon>
        <taxon>Ascomycota</taxon>
        <taxon>Pezizomycotina</taxon>
        <taxon>Dothideomycetes</taxon>
        <taxon>Pleosporomycetidae</taxon>
        <taxon>Pleosporales</taxon>
        <taxon>Massarineae</taxon>
        <taxon>Didymosphaeriaceae</taxon>
        <taxon>Bimuria</taxon>
    </lineage>
</organism>
<feature type="compositionally biased region" description="Polar residues" evidence="1">
    <location>
        <begin position="338"/>
        <end position="354"/>
    </location>
</feature>
<feature type="compositionally biased region" description="Acidic residues" evidence="1">
    <location>
        <begin position="420"/>
        <end position="433"/>
    </location>
</feature>
<feature type="compositionally biased region" description="Polar residues" evidence="1">
    <location>
        <begin position="387"/>
        <end position="407"/>
    </location>
</feature>